<keyword evidence="8" id="KW-1185">Reference proteome</keyword>
<feature type="compositionally biased region" description="Polar residues" evidence="5">
    <location>
        <begin position="346"/>
        <end position="358"/>
    </location>
</feature>
<evidence type="ECO:0000313" key="8">
    <source>
        <dbReference type="Proteomes" id="UP001281761"/>
    </source>
</evidence>
<keyword evidence="7" id="KW-0808">Transferase</keyword>
<sequence>MEAPPTLTKEEEAQGVRLLAGKIKIFGHKPIGGGSFGTIYRGKTLSTNEDIAIKVEKRSAKDSQLLHEAKLYKHIRGKEGIPNVRWFGIDHSDRVLVMDLLGPSLEQLFVKQNRHFTTKCVLMIAEQLLTRIEYLHEKHFIHRDIKPENFLVGRSSKSNVIFMIDLGLAKQYRDPKTHRHVPFKESCGLTGTFRYLSLNMHSGIEQSRRDDLESLAYMFLYFLKGQLPWQGVKCDDRRETAKLIGDIKRTTTLDQLCEGVPEEFRAYLEYVRGLQYDTTPDYAYLHGLIQTCFNRLGLTNDRQFDWLTPISSSPIQTQSNVVDGAQTVERIQFAPSNRTQDESAIETMNQKSSSTEQHANILNLSSNLLRNPPSFQGSPHDSECGQKQHAPRLVLPPQPYPTPPTRFDSHLQLTIPPFRGKRVTPPQSFPVSNDFVPPPSCPAPDNSPPSIVLKLQSQTPPQPTYQRQHGVFYISDPSKTKPVFQPTSRKVELTKPQFYSTSSSHNTQTLHSSFSSIPSLSLAPIPPFQNATPDNIFQGSGNADVHFNTSQAAGSIPPNSRNSFGQTSQPTQLMTDFTH</sequence>
<feature type="compositionally biased region" description="Pro residues" evidence="5">
    <location>
        <begin position="436"/>
        <end position="447"/>
    </location>
</feature>
<feature type="region of interest" description="Disordered" evidence="5">
    <location>
        <begin position="420"/>
        <end position="448"/>
    </location>
</feature>
<dbReference type="EC" id="2.7.11.1" evidence="1"/>
<keyword evidence="2 4" id="KW-0547">Nucleotide-binding</keyword>
<organism evidence="7 8">
    <name type="scientific">Blattamonas nauphoetae</name>
    <dbReference type="NCBI Taxonomy" id="2049346"/>
    <lineage>
        <taxon>Eukaryota</taxon>
        <taxon>Metamonada</taxon>
        <taxon>Preaxostyla</taxon>
        <taxon>Oxymonadida</taxon>
        <taxon>Blattamonas</taxon>
    </lineage>
</organism>
<evidence type="ECO:0000259" key="6">
    <source>
        <dbReference type="PROSITE" id="PS50011"/>
    </source>
</evidence>
<dbReference type="InterPro" id="IPR000719">
    <property type="entry name" value="Prot_kinase_dom"/>
</dbReference>
<comment type="caution">
    <text evidence="7">The sequence shown here is derived from an EMBL/GenBank/DDBJ whole genome shotgun (WGS) entry which is preliminary data.</text>
</comment>
<evidence type="ECO:0000313" key="7">
    <source>
        <dbReference type="EMBL" id="KAK2941908.1"/>
    </source>
</evidence>
<evidence type="ECO:0000256" key="2">
    <source>
        <dbReference type="ARBA" id="ARBA00022741"/>
    </source>
</evidence>
<dbReference type="Proteomes" id="UP001281761">
    <property type="component" value="Unassembled WGS sequence"/>
</dbReference>
<evidence type="ECO:0000256" key="1">
    <source>
        <dbReference type="ARBA" id="ARBA00012513"/>
    </source>
</evidence>
<feature type="region of interest" description="Disordered" evidence="5">
    <location>
        <begin position="335"/>
        <end position="387"/>
    </location>
</feature>
<feature type="compositionally biased region" description="Low complexity" evidence="5">
    <location>
        <begin position="360"/>
        <end position="374"/>
    </location>
</feature>
<feature type="region of interest" description="Disordered" evidence="5">
    <location>
        <begin position="531"/>
        <end position="579"/>
    </location>
</feature>
<keyword evidence="7" id="KW-0418">Kinase</keyword>
<dbReference type="PANTHER" id="PTHR11909">
    <property type="entry name" value="CASEIN KINASE-RELATED"/>
    <property type="match status" value="1"/>
</dbReference>
<dbReference type="GO" id="GO:0004674">
    <property type="term" value="F:protein serine/threonine kinase activity"/>
    <property type="evidence" value="ECO:0007669"/>
    <property type="project" value="UniProtKB-EC"/>
</dbReference>
<dbReference type="InterPro" id="IPR008271">
    <property type="entry name" value="Ser/Thr_kinase_AS"/>
</dbReference>
<reference evidence="7 8" key="1">
    <citation type="journal article" date="2022" name="bioRxiv">
        <title>Genomics of Preaxostyla Flagellates Illuminates Evolutionary Transitions and the Path Towards Mitochondrial Loss.</title>
        <authorList>
            <person name="Novak L.V.F."/>
            <person name="Treitli S.C."/>
            <person name="Pyrih J."/>
            <person name="Halakuc P."/>
            <person name="Pipaliya S.V."/>
            <person name="Vacek V."/>
            <person name="Brzon O."/>
            <person name="Soukal P."/>
            <person name="Eme L."/>
            <person name="Dacks J.B."/>
            <person name="Karnkowska A."/>
            <person name="Elias M."/>
            <person name="Hampl V."/>
        </authorList>
    </citation>
    <scope>NUCLEOTIDE SEQUENCE [LARGE SCALE GENOMIC DNA]</scope>
    <source>
        <strain evidence="7">NAU3</strain>
        <tissue evidence="7">Gut</tissue>
    </source>
</reference>
<dbReference type="Pfam" id="PF00069">
    <property type="entry name" value="Pkinase"/>
    <property type="match status" value="1"/>
</dbReference>
<dbReference type="SMART" id="SM00220">
    <property type="entry name" value="S_TKc"/>
    <property type="match status" value="1"/>
</dbReference>
<protein>
    <recommendedName>
        <fullName evidence="1">non-specific serine/threonine protein kinase</fullName>
        <ecNumber evidence="1">2.7.11.1</ecNumber>
    </recommendedName>
</protein>
<dbReference type="PROSITE" id="PS50011">
    <property type="entry name" value="PROTEIN_KINASE_DOM"/>
    <property type="match status" value="1"/>
</dbReference>
<dbReference type="CDD" id="cd14016">
    <property type="entry name" value="STKc_CK1"/>
    <property type="match status" value="1"/>
</dbReference>
<dbReference type="Gene3D" id="1.10.510.10">
    <property type="entry name" value="Transferase(Phosphotransferase) domain 1"/>
    <property type="match status" value="1"/>
</dbReference>
<gene>
    <name evidence="7" type="ORF">BLNAU_23172</name>
</gene>
<feature type="binding site" evidence="4">
    <location>
        <position position="54"/>
    </location>
    <ligand>
        <name>ATP</name>
        <dbReference type="ChEBI" id="CHEBI:30616"/>
    </ligand>
</feature>
<dbReference type="EMBL" id="JARBJD010000451">
    <property type="protein sequence ID" value="KAK2941908.1"/>
    <property type="molecule type" value="Genomic_DNA"/>
</dbReference>
<evidence type="ECO:0000256" key="4">
    <source>
        <dbReference type="PROSITE-ProRule" id="PRU10141"/>
    </source>
</evidence>
<dbReference type="PROSITE" id="PS00108">
    <property type="entry name" value="PROTEIN_KINASE_ST"/>
    <property type="match status" value="1"/>
</dbReference>
<keyword evidence="3 4" id="KW-0067">ATP-binding</keyword>
<dbReference type="InterPro" id="IPR011009">
    <property type="entry name" value="Kinase-like_dom_sf"/>
</dbReference>
<dbReference type="SUPFAM" id="SSF56112">
    <property type="entry name" value="Protein kinase-like (PK-like)"/>
    <property type="match status" value="1"/>
</dbReference>
<accession>A0ABQ9WRE4</accession>
<evidence type="ECO:0000256" key="5">
    <source>
        <dbReference type="SAM" id="MobiDB-lite"/>
    </source>
</evidence>
<feature type="domain" description="Protein kinase" evidence="6">
    <location>
        <begin position="25"/>
        <end position="289"/>
    </location>
</feature>
<evidence type="ECO:0000256" key="3">
    <source>
        <dbReference type="ARBA" id="ARBA00022840"/>
    </source>
</evidence>
<name>A0ABQ9WRE4_9EUKA</name>
<dbReference type="PROSITE" id="PS00107">
    <property type="entry name" value="PROTEIN_KINASE_ATP"/>
    <property type="match status" value="1"/>
</dbReference>
<dbReference type="InterPro" id="IPR017441">
    <property type="entry name" value="Protein_kinase_ATP_BS"/>
</dbReference>
<proteinExistence type="predicted"/>
<dbReference type="InterPro" id="IPR050235">
    <property type="entry name" value="CK1_Ser-Thr_kinase"/>
</dbReference>